<dbReference type="EMBL" id="CAJMWX010001242">
    <property type="protein sequence ID" value="CAE6476911.1"/>
    <property type="molecule type" value="Genomic_DNA"/>
</dbReference>
<evidence type="ECO:0000313" key="10">
    <source>
        <dbReference type="EMBL" id="CAE6476911.1"/>
    </source>
</evidence>
<name>A0A8H3C9Y3_9AGAM</name>
<reference evidence="10" key="1">
    <citation type="submission" date="2021-01" db="EMBL/GenBank/DDBJ databases">
        <authorList>
            <person name="Kaushik A."/>
        </authorList>
    </citation>
    <scope>NUCLEOTIDE SEQUENCE</scope>
    <source>
        <strain evidence="10">AG4-R118</strain>
    </source>
</reference>
<evidence type="ECO:0000256" key="2">
    <source>
        <dbReference type="ARBA" id="ARBA00006916"/>
    </source>
</evidence>
<dbReference type="Pfam" id="PF10153">
    <property type="entry name" value="Efg1"/>
    <property type="match status" value="1"/>
</dbReference>
<evidence type="ECO:0000256" key="1">
    <source>
        <dbReference type="ARBA" id="ARBA00004604"/>
    </source>
</evidence>
<protein>
    <recommendedName>
        <fullName evidence="3">rRNA-processing protein EFG1</fullName>
    </recommendedName>
    <alternativeName>
        <fullName evidence="4">rRNA-processing protein efg1</fullName>
    </alternativeName>
</protein>
<evidence type="ECO:0000256" key="7">
    <source>
        <dbReference type="ARBA" id="ARBA00023242"/>
    </source>
</evidence>
<sequence length="276" mass="31816">MPPLRHRDNKPRNGKQPSDTKNRKYKKKPNPDEPGVQKVKSALRQTRRLLAKENLAADIRIASERRLKSLEADLAKAEIRKKERTMAVRYHKIKFFDKRKVARKIGQLKRALEAPELDKKERKKLQKELLSHRVDLNYILNYPKLDKYIALYPSSESSDEQTDKLREERRLLVRQAMESGEMDAEPEMQSGINRDQEPDGGESAELRESGDDDETEEEEEVPKPSKVAPKRHHVSASTVLKSEKPTGPKSEEKPKKSKAVAQQQLTSVKDDDFFDA</sequence>
<evidence type="ECO:0000256" key="5">
    <source>
        <dbReference type="ARBA" id="ARBA00022552"/>
    </source>
</evidence>
<feature type="region of interest" description="Disordered" evidence="9">
    <location>
        <begin position="178"/>
        <end position="276"/>
    </location>
</feature>
<feature type="coiled-coil region" evidence="8">
    <location>
        <begin position="60"/>
        <end position="87"/>
    </location>
</feature>
<evidence type="ECO:0000256" key="8">
    <source>
        <dbReference type="SAM" id="Coils"/>
    </source>
</evidence>
<comment type="similarity">
    <text evidence="2">Belongs to the EFG1 family.</text>
</comment>
<evidence type="ECO:0000256" key="3">
    <source>
        <dbReference type="ARBA" id="ARBA00018689"/>
    </source>
</evidence>
<evidence type="ECO:0000256" key="9">
    <source>
        <dbReference type="SAM" id="MobiDB-lite"/>
    </source>
</evidence>
<dbReference type="PANTHER" id="PTHR33911">
    <property type="entry name" value="RRNA-PROCESSING PROTEIN EFG1"/>
    <property type="match status" value="1"/>
</dbReference>
<gene>
    <name evidence="10" type="ORF">RDB_LOCUS117681</name>
</gene>
<comment type="caution">
    <text evidence="10">The sequence shown here is derived from an EMBL/GenBank/DDBJ whole genome shotgun (WGS) entry which is preliminary data.</text>
</comment>
<dbReference type="PANTHER" id="PTHR33911:SF1">
    <property type="entry name" value="RRNA-PROCESSING PROTEIN EFG1"/>
    <property type="match status" value="1"/>
</dbReference>
<organism evidence="10 11">
    <name type="scientific">Rhizoctonia solani</name>
    <dbReference type="NCBI Taxonomy" id="456999"/>
    <lineage>
        <taxon>Eukaryota</taxon>
        <taxon>Fungi</taxon>
        <taxon>Dikarya</taxon>
        <taxon>Basidiomycota</taxon>
        <taxon>Agaricomycotina</taxon>
        <taxon>Agaricomycetes</taxon>
        <taxon>Cantharellales</taxon>
        <taxon>Ceratobasidiaceae</taxon>
        <taxon>Rhizoctonia</taxon>
    </lineage>
</organism>
<dbReference type="GO" id="GO:0030688">
    <property type="term" value="C:preribosome, small subunit precursor"/>
    <property type="evidence" value="ECO:0007669"/>
    <property type="project" value="TreeGrafter"/>
</dbReference>
<accession>A0A8H3C9Y3</accession>
<evidence type="ECO:0000256" key="6">
    <source>
        <dbReference type="ARBA" id="ARBA00023054"/>
    </source>
</evidence>
<keyword evidence="6 8" id="KW-0175">Coiled coil</keyword>
<dbReference type="InterPro" id="IPR050786">
    <property type="entry name" value="EFG1_rRNA-proc"/>
</dbReference>
<keyword evidence="5" id="KW-0698">rRNA processing</keyword>
<proteinExistence type="inferred from homology"/>
<dbReference type="GO" id="GO:0005730">
    <property type="term" value="C:nucleolus"/>
    <property type="evidence" value="ECO:0007669"/>
    <property type="project" value="UniProtKB-SubCell"/>
</dbReference>
<dbReference type="Proteomes" id="UP000663888">
    <property type="component" value="Unassembled WGS sequence"/>
</dbReference>
<evidence type="ECO:0000256" key="4">
    <source>
        <dbReference type="ARBA" id="ARBA00019827"/>
    </source>
</evidence>
<comment type="subcellular location">
    <subcellularLocation>
        <location evidence="1">Nucleus</location>
        <location evidence="1">Nucleolus</location>
    </subcellularLocation>
</comment>
<dbReference type="AlphaFoldDB" id="A0A8H3C9Y3"/>
<keyword evidence="7" id="KW-0539">Nucleus</keyword>
<dbReference type="InterPro" id="IPR019310">
    <property type="entry name" value="Efg1"/>
</dbReference>
<feature type="compositionally biased region" description="Acidic residues" evidence="9">
    <location>
        <begin position="210"/>
        <end position="220"/>
    </location>
</feature>
<feature type="region of interest" description="Disordered" evidence="9">
    <location>
        <begin position="1"/>
        <end position="39"/>
    </location>
</feature>
<evidence type="ECO:0000313" key="11">
    <source>
        <dbReference type="Proteomes" id="UP000663888"/>
    </source>
</evidence>
<feature type="compositionally biased region" description="Basic and acidic residues" evidence="9">
    <location>
        <begin position="241"/>
        <end position="254"/>
    </location>
</feature>
<dbReference type="GO" id="GO:0000462">
    <property type="term" value="P:maturation of SSU-rRNA from tricistronic rRNA transcript (SSU-rRNA, 5.8S rRNA, LSU-rRNA)"/>
    <property type="evidence" value="ECO:0007669"/>
    <property type="project" value="TreeGrafter"/>
</dbReference>